<keyword evidence="1" id="KW-0812">Transmembrane</keyword>
<name>A0AA37UIY1_9MICO</name>
<feature type="transmembrane region" description="Helical" evidence="1">
    <location>
        <begin position="110"/>
        <end position="128"/>
    </location>
</feature>
<protein>
    <recommendedName>
        <fullName evidence="2">Low molecular weight protein antigen 6 PH domain-containing protein</fullName>
    </recommendedName>
</protein>
<evidence type="ECO:0000313" key="3">
    <source>
        <dbReference type="EMBL" id="GMA29749.1"/>
    </source>
</evidence>
<dbReference type="AlphaFoldDB" id="A0AA37UIY1"/>
<dbReference type="Proteomes" id="UP001157160">
    <property type="component" value="Unassembled WGS sequence"/>
</dbReference>
<gene>
    <name evidence="3" type="ORF">GCM10025874_30020</name>
</gene>
<evidence type="ECO:0000256" key="1">
    <source>
        <dbReference type="SAM" id="Phobius"/>
    </source>
</evidence>
<reference evidence="3 4" key="1">
    <citation type="journal article" date="2014" name="Int. J. Syst. Evol. Microbiol.">
        <title>Complete genome sequence of Corynebacterium casei LMG S-19264T (=DSM 44701T), isolated from a smear-ripened cheese.</title>
        <authorList>
            <consortium name="US DOE Joint Genome Institute (JGI-PGF)"/>
            <person name="Walter F."/>
            <person name="Albersmeier A."/>
            <person name="Kalinowski J."/>
            <person name="Ruckert C."/>
        </authorList>
    </citation>
    <scope>NUCLEOTIDE SEQUENCE [LARGE SCALE GENOMIC DNA]</scope>
    <source>
        <strain evidence="3 4">NBRC 112289</strain>
    </source>
</reference>
<evidence type="ECO:0000259" key="2">
    <source>
        <dbReference type="Pfam" id="PF10756"/>
    </source>
</evidence>
<dbReference type="InterPro" id="IPR019692">
    <property type="entry name" value="CFP-6_PH"/>
</dbReference>
<dbReference type="EMBL" id="BSUL01000001">
    <property type="protein sequence ID" value="GMA29749.1"/>
    <property type="molecule type" value="Genomic_DNA"/>
</dbReference>
<dbReference type="RefSeq" id="WP_284234126.1">
    <property type="nucleotide sequence ID" value="NZ_BSUL01000001.1"/>
</dbReference>
<dbReference type="Pfam" id="PF10756">
    <property type="entry name" value="bPH_6"/>
    <property type="match status" value="1"/>
</dbReference>
<keyword evidence="4" id="KW-1185">Reference proteome</keyword>
<evidence type="ECO:0000313" key="4">
    <source>
        <dbReference type="Proteomes" id="UP001157160"/>
    </source>
</evidence>
<accession>A0AA37UIY1</accession>
<organism evidence="3 4">
    <name type="scientific">Arenivirga flava</name>
    <dbReference type="NCBI Taxonomy" id="1930060"/>
    <lineage>
        <taxon>Bacteria</taxon>
        <taxon>Bacillati</taxon>
        <taxon>Actinomycetota</taxon>
        <taxon>Actinomycetes</taxon>
        <taxon>Micrococcales</taxon>
        <taxon>Microbacteriaceae</taxon>
        <taxon>Arenivirga</taxon>
    </lineage>
</organism>
<feature type="domain" description="Low molecular weight protein antigen 6 PH" evidence="2">
    <location>
        <begin position="16"/>
        <end position="62"/>
    </location>
</feature>
<keyword evidence="1" id="KW-1133">Transmembrane helix</keyword>
<proteinExistence type="predicted"/>
<sequence length="129" mass="13983">MAAAARLGGLGVPRIPRVFADGEGIAVRNPLRTTSGPWASVDDLRMRWQAEVVFHDGRRVQAWSMAARKANPRNPEQPAERELEILRELREAAAPNASAPVSSVRWNADVLLGLAALVVWAAIAVAVTR</sequence>
<comment type="caution">
    <text evidence="3">The sequence shown here is derived from an EMBL/GenBank/DDBJ whole genome shotgun (WGS) entry which is preliminary data.</text>
</comment>
<keyword evidence="1" id="KW-0472">Membrane</keyword>